<keyword evidence="3" id="KW-1185">Reference proteome</keyword>
<dbReference type="InterPro" id="IPR046496">
    <property type="entry name" value="DUF6589"/>
</dbReference>
<proteinExistence type="predicted"/>
<evidence type="ECO:0000259" key="1">
    <source>
        <dbReference type="Pfam" id="PF20231"/>
    </source>
</evidence>
<organism evidence="2 3">
    <name type="scientific">Stereocaulon virgatum</name>
    <dbReference type="NCBI Taxonomy" id="373712"/>
    <lineage>
        <taxon>Eukaryota</taxon>
        <taxon>Fungi</taxon>
        <taxon>Dikarya</taxon>
        <taxon>Ascomycota</taxon>
        <taxon>Pezizomycotina</taxon>
        <taxon>Lecanoromycetes</taxon>
        <taxon>OSLEUM clade</taxon>
        <taxon>Lecanoromycetidae</taxon>
        <taxon>Lecanorales</taxon>
        <taxon>Lecanorineae</taxon>
        <taxon>Stereocaulaceae</taxon>
        <taxon>Stereocaulon</taxon>
    </lineage>
</organism>
<accession>A0ABR4A674</accession>
<protein>
    <recommendedName>
        <fullName evidence="1">DUF6589 domain-containing protein</fullName>
    </recommendedName>
</protein>
<dbReference type="EMBL" id="JBEFKJ010000020">
    <property type="protein sequence ID" value="KAL2040563.1"/>
    <property type="molecule type" value="Genomic_DNA"/>
</dbReference>
<dbReference type="Proteomes" id="UP001590950">
    <property type="component" value="Unassembled WGS sequence"/>
</dbReference>
<gene>
    <name evidence="2" type="ORF">N7G274_006542</name>
</gene>
<sequence>MAPVWQNEGTNEGTAAIITKYEEIQGGQNPEDPMWSERLVLWHGDVKTILRFRSVQAMRSISGERPSSELYPILLVKSELVESGCIGPG</sequence>
<reference evidence="2 3" key="1">
    <citation type="submission" date="2024-09" db="EMBL/GenBank/DDBJ databases">
        <title>Rethinking Asexuality: The Enigmatic Case of Functional Sexual Genes in Lepraria (Stereocaulaceae).</title>
        <authorList>
            <person name="Doellman M."/>
            <person name="Sun Y."/>
            <person name="Barcenas-Pena A."/>
            <person name="Lumbsch H.T."/>
            <person name="Grewe F."/>
        </authorList>
    </citation>
    <scope>NUCLEOTIDE SEQUENCE [LARGE SCALE GENOMIC DNA]</scope>
    <source>
        <strain evidence="2 3">Mercado 3170</strain>
    </source>
</reference>
<evidence type="ECO:0000313" key="2">
    <source>
        <dbReference type="EMBL" id="KAL2040563.1"/>
    </source>
</evidence>
<comment type="caution">
    <text evidence="2">The sequence shown here is derived from an EMBL/GenBank/DDBJ whole genome shotgun (WGS) entry which is preliminary data.</text>
</comment>
<feature type="domain" description="DUF6589" evidence="1">
    <location>
        <begin position="6"/>
        <end position="65"/>
    </location>
</feature>
<name>A0ABR4A674_9LECA</name>
<dbReference type="Pfam" id="PF20231">
    <property type="entry name" value="DUF6589"/>
    <property type="match status" value="1"/>
</dbReference>
<evidence type="ECO:0000313" key="3">
    <source>
        <dbReference type="Proteomes" id="UP001590950"/>
    </source>
</evidence>